<gene>
    <name evidence="2" type="ORF">X805_07180</name>
</gene>
<dbReference type="SUPFAM" id="SSF51126">
    <property type="entry name" value="Pectin lyase-like"/>
    <property type="match status" value="1"/>
</dbReference>
<dbReference type="STRING" id="34103.SAMN05421778_103107"/>
<dbReference type="RefSeq" id="WP_037478257.1">
    <property type="nucleotide sequence ID" value="NZ_AZRA01000017.1"/>
</dbReference>
<proteinExistence type="predicted"/>
<sequence length="566" mass="60992">MPLPAPRLLGLGLISLTLHGLPQAQTVRVPTEHSGQPAAGWPSAESGRFLDSAPAPVATPDTPKTPVAAASAAAAAPQQDGPWPPPVSEPASADGCSTALTGSGRTFHVGPGQTFTELDEVPWLSLQAGDVVNIHHRPEPYRTKIGLRAQGRADAPVVLNGVTDAQCRRPVISGENATTARDAAASGFFSKQYSEPYGLIFIYKSREQAWGSRPRHIRIQNLKLTGAHKDRRYTGMDGQSGRYVAGAAAIYAIVVEDLTVENCEITGNGNGIFVNSRSDEESSRNVFIRHNRIWNNGNVGSWLEHNLYVQTARALYEGNDIGQLIPGARGSSLKDRSSGTVVRFNRITAAARALDLVEIEGGVRPVREDRHYPDAWVYGNLILNDLSLPGSGSVKLIHWGGDNDERHFRNGTLHFFHNTVIHSGTQQQAWYMALFDMPGARQTVRATGNLIVNLGSTQMRVGHQAGTVEFAGSNWISRDWAQAGPDSVVRVRTSGAQLFEGPPPAISPTSGRMRTPLARLDQPAGDLPTDSAGQPLRLSHQIGEERGLTRRPVRGRGPDLGAVEQP</sequence>
<dbReference type="eggNOG" id="COG3866">
    <property type="taxonomic scope" value="Bacteria"/>
</dbReference>
<reference evidence="2 3" key="1">
    <citation type="journal article" date="2014" name="FEMS Microbiol. Ecol.">
        <title>Sphaerotilus natans encrusted with nanoball-shaped Fe(III) oxide minerals formed by nitrate-reducing mixotrophic Fe(II) oxidation.</title>
        <authorList>
            <person name="Park S."/>
            <person name="Kim D.H."/>
            <person name="Lee J.H."/>
            <person name="Hur H.G."/>
        </authorList>
    </citation>
    <scope>NUCLEOTIDE SEQUENCE [LARGE SCALE GENOMIC DNA]</scope>
    <source>
        <strain evidence="2 3">DSM 6575</strain>
    </source>
</reference>
<organism evidence="2 3">
    <name type="scientific">Sphaerotilus natans subsp. natans DSM 6575</name>
    <dbReference type="NCBI Taxonomy" id="1286631"/>
    <lineage>
        <taxon>Bacteria</taxon>
        <taxon>Pseudomonadati</taxon>
        <taxon>Pseudomonadota</taxon>
        <taxon>Betaproteobacteria</taxon>
        <taxon>Burkholderiales</taxon>
        <taxon>Sphaerotilaceae</taxon>
        <taxon>Sphaerotilus</taxon>
    </lineage>
</organism>
<dbReference type="AlphaFoldDB" id="A0A059KQU4"/>
<dbReference type="SMART" id="SM00710">
    <property type="entry name" value="PbH1"/>
    <property type="match status" value="3"/>
</dbReference>
<evidence type="ECO:0000313" key="2">
    <source>
        <dbReference type="EMBL" id="KDB53740.1"/>
    </source>
</evidence>
<accession>A0A059KQU4</accession>
<keyword evidence="3" id="KW-1185">Reference proteome</keyword>
<dbReference type="InterPro" id="IPR012334">
    <property type="entry name" value="Pectin_lyas_fold"/>
</dbReference>
<feature type="region of interest" description="Disordered" evidence="1">
    <location>
        <begin position="29"/>
        <end position="95"/>
    </location>
</feature>
<protein>
    <recommendedName>
        <fullName evidence="4">Right handed beta helix domain-containing protein</fullName>
    </recommendedName>
</protein>
<dbReference type="EMBL" id="AZRA01000017">
    <property type="protein sequence ID" value="KDB53740.1"/>
    <property type="molecule type" value="Genomic_DNA"/>
</dbReference>
<comment type="caution">
    <text evidence="2">The sequence shown here is derived from an EMBL/GenBank/DDBJ whole genome shotgun (WGS) entry which is preliminary data.</text>
</comment>
<name>A0A059KQU4_9BURK</name>
<dbReference type="Proteomes" id="UP000026714">
    <property type="component" value="Unassembled WGS sequence"/>
</dbReference>
<feature type="region of interest" description="Disordered" evidence="1">
    <location>
        <begin position="499"/>
        <end position="566"/>
    </location>
</feature>
<dbReference type="InterPro" id="IPR006626">
    <property type="entry name" value="PbH1"/>
</dbReference>
<evidence type="ECO:0000256" key="1">
    <source>
        <dbReference type="SAM" id="MobiDB-lite"/>
    </source>
</evidence>
<dbReference type="Gene3D" id="2.160.20.10">
    <property type="entry name" value="Single-stranded right-handed beta-helix, Pectin lyase-like"/>
    <property type="match status" value="1"/>
</dbReference>
<evidence type="ECO:0008006" key="4">
    <source>
        <dbReference type="Google" id="ProtNLM"/>
    </source>
</evidence>
<dbReference type="InterPro" id="IPR011050">
    <property type="entry name" value="Pectin_lyase_fold/virulence"/>
</dbReference>
<evidence type="ECO:0000313" key="3">
    <source>
        <dbReference type="Proteomes" id="UP000026714"/>
    </source>
</evidence>